<dbReference type="InterPro" id="IPR008266">
    <property type="entry name" value="Tyr_kinase_AS"/>
</dbReference>
<dbReference type="EMBL" id="CAJVPP010009940">
    <property type="protein sequence ID" value="CAG8707812.1"/>
    <property type="molecule type" value="Genomic_DNA"/>
</dbReference>
<evidence type="ECO:0000313" key="4">
    <source>
        <dbReference type="Proteomes" id="UP000789375"/>
    </source>
</evidence>
<gene>
    <name evidence="3" type="ORF">FMOSSE_LOCUS14129</name>
</gene>
<dbReference type="GO" id="GO:0005524">
    <property type="term" value="F:ATP binding"/>
    <property type="evidence" value="ECO:0007669"/>
    <property type="project" value="InterPro"/>
</dbReference>
<proteinExistence type="predicted"/>
<name>A0A9N9HUZ4_FUNMO</name>
<evidence type="ECO:0000259" key="2">
    <source>
        <dbReference type="PROSITE" id="PS50011"/>
    </source>
</evidence>
<comment type="caution">
    <text evidence="3">The sequence shown here is derived from an EMBL/GenBank/DDBJ whole genome shotgun (WGS) entry which is preliminary data.</text>
</comment>
<dbReference type="SUPFAM" id="SSF56112">
    <property type="entry name" value="Protein kinase-like (PK-like)"/>
    <property type="match status" value="1"/>
</dbReference>
<keyword evidence="1" id="KW-0175">Coiled coil</keyword>
<keyword evidence="4" id="KW-1185">Reference proteome</keyword>
<dbReference type="GO" id="GO:0004672">
    <property type="term" value="F:protein kinase activity"/>
    <property type="evidence" value="ECO:0007669"/>
    <property type="project" value="InterPro"/>
</dbReference>
<accession>A0A9N9HUZ4</accession>
<dbReference type="Pfam" id="PF00069">
    <property type="entry name" value="Pkinase"/>
    <property type="match status" value="1"/>
</dbReference>
<reference evidence="3" key="1">
    <citation type="submission" date="2021-06" db="EMBL/GenBank/DDBJ databases">
        <authorList>
            <person name="Kallberg Y."/>
            <person name="Tangrot J."/>
            <person name="Rosling A."/>
        </authorList>
    </citation>
    <scope>NUCLEOTIDE SEQUENCE</scope>
    <source>
        <strain evidence="3">87-6 pot B 2015</strain>
    </source>
</reference>
<dbReference type="Proteomes" id="UP000789375">
    <property type="component" value="Unassembled WGS sequence"/>
</dbReference>
<dbReference type="Gene3D" id="1.10.510.10">
    <property type="entry name" value="Transferase(Phosphotransferase) domain 1"/>
    <property type="match status" value="1"/>
</dbReference>
<feature type="coiled-coil region" evidence="1">
    <location>
        <begin position="4"/>
        <end position="58"/>
    </location>
</feature>
<protein>
    <submittedName>
        <fullName evidence="3">14631_t:CDS:1</fullName>
    </submittedName>
</protein>
<organism evidence="3 4">
    <name type="scientific">Funneliformis mosseae</name>
    <name type="common">Endomycorrhizal fungus</name>
    <name type="synonym">Glomus mosseae</name>
    <dbReference type="NCBI Taxonomy" id="27381"/>
    <lineage>
        <taxon>Eukaryota</taxon>
        <taxon>Fungi</taxon>
        <taxon>Fungi incertae sedis</taxon>
        <taxon>Mucoromycota</taxon>
        <taxon>Glomeromycotina</taxon>
        <taxon>Glomeromycetes</taxon>
        <taxon>Glomerales</taxon>
        <taxon>Glomeraceae</taxon>
        <taxon>Funneliformis</taxon>
    </lineage>
</organism>
<sequence>MATIEEIRQELEMARGEYEEVKKKLEEWEVGKYKGEKLNELEDELYKGEFRNEEQKKRCKERALRDFSGGKEGRGIKRPVEDDYTYAAAEKKAKLVEDMKVPLSSFCKSCKWEEVVPVIFNHRPHDADIPITLYHQVFAHFQEYCTNIHISMDDCDLVIKLITQMTKAFKRENDRVAEFLKWTSEYFAHPVTKLPLPQIGQEADIGACHSVGNHSFCLLIGEAKNEIGEGHGCSYIQACASYAKQIGANTNNTIHKGLNPSFILYLSGPYLGIADAVFGKDFTIDPLTHVLPFLYLKNDPEMMVSITRTFKALKTVLGELKNYYSEFQVTQHIDNLSLQRPASFPYPSSFKMDDNRDIKFIYKNQLCDGKLVFRVQGQNEEFKDKWMVVKFTQKYCKEAHKFCEKKEIAPELFALNDLSGSWKMVVMEYLSDDEYINLYNLLKEKKDNQEDLQQKTINVAKLLHSGDYVHGDLRASNIMISTDMKHIKIIDFDWSGKVDHAVYPHFVSICLPWHPDVDCEKPIAKEHDLHLLKKSIESNPF</sequence>
<dbReference type="PROSITE" id="PS00109">
    <property type="entry name" value="PROTEIN_KINASE_TYR"/>
    <property type="match status" value="1"/>
</dbReference>
<evidence type="ECO:0000256" key="1">
    <source>
        <dbReference type="SAM" id="Coils"/>
    </source>
</evidence>
<dbReference type="InterPro" id="IPR000719">
    <property type="entry name" value="Prot_kinase_dom"/>
</dbReference>
<dbReference type="InterPro" id="IPR011009">
    <property type="entry name" value="Kinase-like_dom_sf"/>
</dbReference>
<dbReference type="PROSITE" id="PS50011">
    <property type="entry name" value="PROTEIN_KINASE_DOM"/>
    <property type="match status" value="1"/>
</dbReference>
<dbReference type="AlphaFoldDB" id="A0A9N9HUZ4"/>
<evidence type="ECO:0000313" key="3">
    <source>
        <dbReference type="EMBL" id="CAG8707812.1"/>
    </source>
</evidence>
<feature type="domain" description="Protein kinase" evidence="2">
    <location>
        <begin position="240"/>
        <end position="541"/>
    </location>
</feature>